<dbReference type="EMBL" id="BQNB010019639">
    <property type="protein sequence ID" value="GJT87443.1"/>
    <property type="molecule type" value="Genomic_DNA"/>
</dbReference>
<reference evidence="2" key="1">
    <citation type="journal article" date="2022" name="Int. J. Mol. Sci.">
        <title>Draft Genome of Tanacetum Coccineum: Genomic Comparison of Closely Related Tanacetum-Family Plants.</title>
        <authorList>
            <person name="Yamashiro T."/>
            <person name="Shiraishi A."/>
            <person name="Nakayama K."/>
            <person name="Satake H."/>
        </authorList>
    </citation>
    <scope>NUCLEOTIDE SEQUENCE</scope>
</reference>
<dbReference type="Proteomes" id="UP001151760">
    <property type="component" value="Unassembled WGS sequence"/>
</dbReference>
<proteinExistence type="predicted"/>
<organism evidence="2 3">
    <name type="scientific">Tanacetum coccineum</name>
    <dbReference type="NCBI Taxonomy" id="301880"/>
    <lineage>
        <taxon>Eukaryota</taxon>
        <taxon>Viridiplantae</taxon>
        <taxon>Streptophyta</taxon>
        <taxon>Embryophyta</taxon>
        <taxon>Tracheophyta</taxon>
        <taxon>Spermatophyta</taxon>
        <taxon>Magnoliopsida</taxon>
        <taxon>eudicotyledons</taxon>
        <taxon>Gunneridae</taxon>
        <taxon>Pentapetalae</taxon>
        <taxon>asterids</taxon>
        <taxon>campanulids</taxon>
        <taxon>Asterales</taxon>
        <taxon>Asteraceae</taxon>
        <taxon>Asteroideae</taxon>
        <taxon>Anthemideae</taxon>
        <taxon>Anthemidinae</taxon>
        <taxon>Tanacetum</taxon>
    </lineage>
</organism>
<feature type="compositionally biased region" description="Acidic residues" evidence="1">
    <location>
        <begin position="20"/>
        <end position="49"/>
    </location>
</feature>
<name>A0ABQ5HJY0_9ASTR</name>
<keyword evidence="3" id="KW-1185">Reference proteome</keyword>
<protein>
    <submittedName>
        <fullName evidence="2">Uncharacterized protein</fullName>
    </submittedName>
</protein>
<evidence type="ECO:0000256" key="1">
    <source>
        <dbReference type="SAM" id="MobiDB-lite"/>
    </source>
</evidence>
<reference evidence="2" key="2">
    <citation type="submission" date="2022-01" db="EMBL/GenBank/DDBJ databases">
        <authorList>
            <person name="Yamashiro T."/>
            <person name="Shiraishi A."/>
            <person name="Satake H."/>
            <person name="Nakayama K."/>
        </authorList>
    </citation>
    <scope>NUCLEOTIDE SEQUENCE</scope>
</reference>
<accession>A0ABQ5HJY0</accession>
<evidence type="ECO:0000313" key="3">
    <source>
        <dbReference type="Proteomes" id="UP001151760"/>
    </source>
</evidence>
<sequence>MSTRIAEATALSPSSFVREDTEDESSDSDTEREGLEDEGPGLEEEEEATLEGQQQAIPVVDTAANEPLGLGYGALRRQHLRVEETPAPRPPVHAT</sequence>
<evidence type="ECO:0000313" key="2">
    <source>
        <dbReference type="EMBL" id="GJT87443.1"/>
    </source>
</evidence>
<gene>
    <name evidence="2" type="ORF">Tco_1069160</name>
</gene>
<feature type="region of interest" description="Disordered" evidence="1">
    <location>
        <begin position="1"/>
        <end position="55"/>
    </location>
</feature>
<comment type="caution">
    <text evidence="2">The sequence shown here is derived from an EMBL/GenBank/DDBJ whole genome shotgun (WGS) entry which is preliminary data.</text>
</comment>